<dbReference type="GO" id="GO:0032259">
    <property type="term" value="P:methylation"/>
    <property type="evidence" value="ECO:0007669"/>
    <property type="project" value="UniProtKB-KW"/>
</dbReference>
<dbReference type="Pfam" id="PF06253">
    <property type="entry name" value="MTTB"/>
    <property type="match status" value="1"/>
</dbReference>
<name>A0A0F9JTM4_9ZZZZ</name>
<protein>
    <recommendedName>
        <fullName evidence="5">Trimethylamine methyltransferase</fullName>
    </recommendedName>
</protein>
<gene>
    <name evidence="4" type="ORF">LCGC14_1487440</name>
</gene>
<evidence type="ECO:0000256" key="1">
    <source>
        <dbReference type="ARBA" id="ARBA00007137"/>
    </source>
</evidence>
<reference evidence="4" key="1">
    <citation type="journal article" date="2015" name="Nature">
        <title>Complex archaea that bridge the gap between prokaryotes and eukaryotes.</title>
        <authorList>
            <person name="Spang A."/>
            <person name="Saw J.H."/>
            <person name="Jorgensen S.L."/>
            <person name="Zaremba-Niedzwiedzka K."/>
            <person name="Martijn J."/>
            <person name="Lind A.E."/>
            <person name="van Eijk R."/>
            <person name="Schleper C."/>
            <person name="Guy L."/>
            <person name="Ettema T.J."/>
        </authorList>
    </citation>
    <scope>NUCLEOTIDE SEQUENCE</scope>
</reference>
<sequence length="365" mass="41432">MQDLVDYTKLCDACGFYGPPIVKPNDVPIEMQRILMYKISYEYSRVHAHGILDVAGWLNPQDARYGKEMCDAAGKDFRLDLWLVSPFVAPREGLDILYEFRDDPVDMNVSTMPVTGTTSPINMIDSYVQSIAELFSGMTLVYLLNERKLKKGKIRCVVADNIRAYPFDMRYAAFVYGSAEDCVGTLYQAQLNCYFGIPLVAKSLLSTGKRVDAYAAGEKAAHTMAAVLAGAYVFSNAGLLCVDEIYSIQQLLIDWEIVQFCSRVMRGYNFDEKLSALREIEELGHSGTHLDQTSTLKNFRNDLWDPEIFIHPTLIQWRERGSRGTAQIAWEIAKKKIQDHTYKAEKEVRKELEKISLRAQKELLG</sequence>
<organism evidence="4">
    <name type="scientific">marine sediment metagenome</name>
    <dbReference type="NCBI Taxonomy" id="412755"/>
    <lineage>
        <taxon>unclassified sequences</taxon>
        <taxon>metagenomes</taxon>
        <taxon>ecological metagenomes</taxon>
    </lineage>
</organism>
<dbReference type="GO" id="GO:0015948">
    <property type="term" value="P:methanogenesis"/>
    <property type="evidence" value="ECO:0007669"/>
    <property type="project" value="InterPro"/>
</dbReference>
<evidence type="ECO:0000256" key="2">
    <source>
        <dbReference type="ARBA" id="ARBA00022603"/>
    </source>
</evidence>
<dbReference type="AlphaFoldDB" id="A0A0F9JTM4"/>
<proteinExistence type="inferred from homology"/>
<keyword evidence="2" id="KW-0489">Methyltransferase</keyword>
<dbReference type="Gene3D" id="3.20.20.480">
    <property type="entry name" value="Trimethylamine methyltransferase-like"/>
    <property type="match status" value="1"/>
</dbReference>
<dbReference type="GO" id="GO:0008168">
    <property type="term" value="F:methyltransferase activity"/>
    <property type="evidence" value="ECO:0007669"/>
    <property type="project" value="UniProtKB-KW"/>
</dbReference>
<accession>A0A0F9JTM4</accession>
<evidence type="ECO:0000313" key="4">
    <source>
        <dbReference type="EMBL" id="KKM65816.1"/>
    </source>
</evidence>
<comment type="caution">
    <text evidence="4">The sequence shown here is derived from an EMBL/GenBank/DDBJ whole genome shotgun (WGS) entry which is preliminary data.</text>
</comment>
<evidence type="ECO:0000256" key="3">
    <source>
        <dbReference type="ARBA" id="ARBA00022679"/>
    </source>
</evidence>
<dbReference type="InterPro" id="IPR038601">
    <property type="entry name" value="MttB-like_sf"/>
</dbReference>
<keyword evidence="3" id="KW-0808">Transferase</keyword>
<comment type="similarity">
    <text evidence="1">Belongs to the trimethylamine methyltransferase family.</text>
</comment>
<dbReference type="InterPro" id="IPR010426">
    <property type="entry name" value="MTTB_MeTrfase"/>
</dbReference>
<evidence type="ECO:0008006" key="5">
    <source>
        <dbReference type="Google" id="ProtNLM"/>
    </source>
</evidence>
<dbReference type="EMBL" id="LAZR01010655">
    <property type="protein sequence ID" value="KKM65816.1"/>
    <property type="molecule type" value="Genomic_DNA"/>
</dbReference>